<evidence type="ECO:0000313" key="2">
    <source>
        <dbReference type="EMBL" id="PIU42111.1"/>
    </source>
</evidence>
<keyword evidence="1" id="KW-0812">Transmembrane</keyword>
<reference evidence="2 3" key="1">
    <citation type="submission" date="2017-09" db="EMBL/GenBank/DDBJ databases">
        <title>Depth-based differentiation of microbial function through sediment-hosted aquifers and enrichment of novel symbionts in the deep terrestrial subsurface.</title>
        <authorList>
            <person name="Probst A.J."/>
            <person name="Ladd B."/>
            <person name="Jarett J.K."/>
            <person name="Geller-Mcgrath D.E."/>
            <person name="Sieber C.M."/>
            <person name="Emerson J.B."/>
            <person name="Anantharaman K."/>
            <person name="Thomas B.C."/>
            <person name="Malmstrom R."/>
            <person name="Stieglmeier M."/>
            <person name="Klingl A."/>
            <person name="Woyke T."/>
            <person name="Ryan C.M."/>
            <person name="Banfield J.F."/>
        </authorList>
    </citation>
    <scope>NUCLEOTIDE SEQUENCE [LARGE SCALE GENOMIC DNA]</scope>
    <source>
        <strain evidence="2">CG07_land_8_20_14_0_80_42_15</strain>
    </source>
</reference>
<feature type="transmembrane region" description="Helical" evidence="1">
    <location>
        <begin position="6"/>
        <end position="28"/>
    </location>
</feature>
<evidence type="ECO:0000313" key="3">
    <source>
        <dbReference type="Proteomes" id="UP000230052"/>
    </source>
</evidence>
<keyword evidence="1" id="KW-0472">Membrane</keyword>
<gene>
    <name evidence="2" type="ORF">COS99_01800</name>
</gene>
<evidence type="ECO:0008006" key="4">
    <source>
        <dbReference type="Google" id="ProtNLM"/>
    </source>
</evidence>
<dbReference type="SUPFAM" id="SSF50156">
    <property type="entry name" value="PDZ domain-like"/>
    <property type="match status" value="1"/>
</dbReference>
<dbReference type="AlphaFoldDB" id="A0A2J0KUD9"/>
<dbReference type="InterPro" id="IPR036034">
    <property type="entry name" value="PDZ_sf"/>
</dbReference>
<name>A0A2J0KUD9_9BACT</name>
<dbReference type="Gene3D" id="2.30.30.830">
    <property type="match status" value="1"/>
</dbReference>
<proteinExistence type="predicted"/>
<dbReference type="Gene3D" id="2.30.42.10">
    <property type="match status" value="1"/>
</dbReference>
<protein>
    <recommendedName>
        <fullName evidence="4">PDZ domain-containing protein</fullName>
    </recommendedName>
</protein>
<accession>A0A2J0KUD9</accession>
<comment type="caution">
    <text evidence="2">The sequence shown here is derived from an EMBL/GenBank/DDBJ whole genome shotgun (WGS) entry which is preliminary data.</text>
</comment>
<evidence type="ECO:0000256" key="1">
    <source>
        <dbReference type="SAM" id="Phobius"/>
    </source>
</evidence>
<organism evidence="2 3">
    <name type="scientific">Candidatus Aquitaenariimonas noxiae</name>
    <dbReference type="NCBI Taxonomy" id="1974741"/>
    <lineage>
        <taxon>Bacteria</taxon>
        <taxon>Pseudomonadati</taxon>
        <taxon>Candidatus Omnitrophota</taxon>
        <taxon>Candidatus Aquitaenariimonas</taxon>
    </lineage>
</organism>
<dbReference type="EMBL" id="PEWV01000018">
    <property type="protein sequence ID" value="PIU42111.1"/>
    <property type="molecule type" value="Genomic_DNA"/>
</dbReference>
<dbReference type="Proteomes" id="UP000230052">
    <property type="component" value="Unassembled WGS sequence"/>
</dbReference>
<sequence>MKRVNVFIILIVMGLLLLFISVFNSVLYTQKSISCIGRSTEEKAGKEKLTQMGYVPTTSVVSPKEKNEVSINIPKLKLLATVLGGYRDPRAIIRNERTSEKNAYAAGDTIEGFKLVDIQLGSVILRCEDVEITLTTQEDDAVTSVSKSEKHIDKDLLIQEVKNSNHIFSQGKFLPYIDEGKFKGIKIESFKDKPMLNKAGLKEKDIVLAVNGESIVSIPSCFKIYEKVKNKPVIYVKILRQGSVKDLKFVMY</sequence>
<keyword evidence="1" id="KW-1133">Transmembrane helix</keyword>